<evidence type="ECO:0000313" key="3">
    <source>
        <dbReference type="Proteomes" id="UP001230220"/>
    </source>
</evidence>
<dbReference type="Proteomes" id="UP001230220">
    <property type="component" value="Unassembled WGS sequence"/>
</dbReference>
<feature type="transmembrane region" description="Helical" evidence="1">
    <location>
        <begin position="56"/>
        <end position="74"/>
    </location>
</feature>
<evidence type="ECO:0000256" key="1">
    <source>
        <dbReference type="SAM" id="Phobius"/>
    </source>
</evidence>
<accession>A0ABU0E6P1</accession>
<dbReference type="EMBL" id="JAUSUR010000007">
    <property type="protein sequence ID" value="MDQ0362475.1"/>
    <property type="molecule type" value="Genomic_DNA"/>
</dbReference>
<proteinExistence type="predicted"/>
<name>A0ABU0E6P1_9FIRM</name>
<evidence type="ECO:0000313" key="2">
    <source>
        <dbReference type="EMBL" id="MDQ0362475.1"/>
    </source>
</evidence>
<protein>
    <recommendedName>
        <fullName evidence="4">Conjugal transfer protein</fullName>
    </recommendedName>
</protein>
<keyword evidence="3" id="KW-1185">Reference proteome</keyword>
<keyword evidence="1" id="KW-0472">Membrane</keyword>
<dbReference type="RefSeq" id="WP_307410132.1">
    <property type="nucleotide sequence ID" value="NZ_JAUSUR010000007.1"/>
</dbReference>
<gene>
    <name evidence="2" type="ORF">J2S15_003229</name>
</gene>
<reference evidence="2 3" key="1">
    <citation type="submission" date="2023-07" db="EMBL/GenBank/DDBJ databases">
        <title>Genomic Encyclopedia of Type Strains, Phase IV (KMG-IV): sequencing the most valuable type-strain genomes for metagenomic binning, comparative biology and taxonomic classification.</title>
        <authorList>
            <person name="Goeker M."/>
        </authorList>
    </citation>
    <scope>NUCLEOTIDE SEQUENCE [LARGE SCALE GENOMIC DNA]</scope>
    <source>
        <strain evidence="2 3">DSM 16784</strain>
    </source>
</reference>
<evidence type="ECO:0008006" key="4">
    <source>
        <dbReference type="Google" id="ProtNLM"/>
    </source>
</evidence>
<keyword evidence="1" id="KW-0812">Transmembrane</keyword>
<organism evidence="2 3">
    <name type="scientific">Breznakia pachnodae</name>
    <dbReference type="NCBI Taxonomy" id="265178"/>
    <lineage>
        <taxon>Bacteria</taxon>
        <taxon>Bacillati</taxon>
        <taxon>Bacillota</taxon>
        <taxon>Erysipelotrichia</taxon>
        <taxon>Erysipelotrichales</taxon>
        <taxon>Erysipelotrichaceae</taxon>
        <taxon>Breznakia</taxon>
    </lineage>
</organism>
<keyword evidence="1" id="KW-1133">Transmembrane helix</keyword>
<sequence length="320" mass="36990">MFSLSKFLGKKLNKEWADESEDTPEEEFEKTDEVQEQVELDRRLKKFDRKLLRKRILIYVCIGFGVLGAIKSFAPAVTTHNYAEVEAMTFVQNYSKEYYHYPKTEDELASLKKFQLQNSWDMKYTELVEYANLNNVEIYKVSTSDTEKGINDYYCYGTLTTKEEKQPKAVSTVVYFKVSVAKDGSRYLVVEPVANAKVNVNAIVDEDKVEIYQFEGESASTTLEGSDKDEVTRTINLFLKTNNDDIKQARLLCTKNSVIDELDPNMKLELVNVSSATSDEETIYVYAEVSETYGTLYSSTRKYYVEIDKEKNKIKRLEVY</sequence>
<comment type="caution">
    <text evidence="2">The sequence shown here is derived from an EMBL/GenBank/DDBJ whole genome shotgun (WGS) entry which is preliminary data.</text>
</comment>